<evidence type="ECO:0000313" key="1">
    <source>
        <dbReference type="EMBL" id="GAG25284.1"/>
    </source>
</evidence>
<gene>
    <name evidence="1" type="ORF">S01H1_57276</name>
</gene>
<name>X0W390_9ZZZZ</name>
<sequence>QKFGLPTGFSGLDLTEITRAMELDKKTKKKAIRWVLLQDIGKVVIRSDMPQQEVLAVLQELAEP</sequence>
<proteinExistence type="predicted"/>
<evidence type="ECO:0008006" key="2">
    <source>
        <dbReference type="Google" id="ProtNLM"/>
    </source>
</evidence>
<reference evidence="1" key="1">
    <citation type="journal article" date="2014" name="Front. Microbiol.">
        <title>High frequency of phylogenetically diverse reductive dehalogenase-homologous genes in deep subseafloor sedimentary metagenomes.</title>
        <authorList>
            <person name="Kawai M."/>
            <person name="Futagami T."/>
            <person name="Toyoda A."/>
            <person name="Takaki Y."/>
            <person name="Nishi S."/>
            <person name="Hori S."/>
            <person name="Arai W."/>
            <person name="Tsubouchi T."/>
            <person name="Morono Y."/>
            <person name="Uchiyama I."/>
            <person name="Ito T."/>
            <person name="Fujiyama A."/>
            <person name="Inagaki F."/>
            <person name="Takami H."/>
        </authorList>
    </citation>
    <scope>NUCLEOTIDE SEQUENCE</scope>
    <source>
        <strain evidence="1">Expedition CK06-06</strain>
    </source>
</reference>
<feature type="non-terminal residue" evidence="1">
    <location>
        <position position="1"/>
    </location>
</feature>
<protein>
    <recommendedName>
        <fullName evidence="2">3-dehydroquinate synthase domain-containing protein</fullName>
    </recommendedName>
</protein>
<accession>X0W390</accession>
<dbReference type="EMBL" id="BARS01037347">
    <property type="protein sequence ID" value="GAG25284.1"/>
    <property type="molecule type" value="Genomic_DNA"/>
</dbReference>
<dbReference type="SUPFAM" id="SSF56796">
    <property type="entry name" value="Dehydroquinate synthase-like"/>
    <property type="match status" value="1"/>
</dbReference>
<organism evidence="1">
    <name type="scientific">marine sediment metagenome</name>
    <dbReference type="NCBI Taxonomy" id="412755"/>
    <lineage>
        <taxon>unclassified sequences</taxon>
        <taxon>metagenomes</taxon>
        <taxon>ecological metagenomes</taxon>
    </lineage>
</organism>
<dbReference type="AlphaFoldDB" id="X0W390"/>
<comment type="caution">
    <text evidence="1">The sequence shown here is derived from an EMBL/GenBank/DDBJ whole genome shotgun (WGS) entry which is preliminary data.</text>
</comment>
<dbReference type="Gene3D" id="1.20.1090.10">
    <property type="entry name" value="Dehydroquinate synthase-like - alpha domain"/>
    <property type="match status" value="1"/>
</dbReference>